<dbReference type="PANTHER" id="PTHR22617">
    <property type="entry name" value="CHEMOTAXIS SENSOR HISTIDINE KINASE-RELATED"/>
    <property type="match status" value="1"/>
</dbReference>
<evidence type="ECO:0000313" key="2">
    <source>
        <dbReference type="EMBL" id="MCC5602208.1"/>
    </source>
</evidence>
<dbReference type="Proteomes" id="UP001199525">
    <property type="component" value="Unassembled WGS sequence"/>
</dbReference>
<dbReference type="SMART" id="SM00260">
    <property type="entry name" value="CheW"/>
    <property type="match status" value="1"/>
</dbReference>
<dbReference type="Gene3D" id="2.40.50.180">
    <property type="entry name" value="CheA-289, Domain 4"/>
    <property type="match status" value="1"/>
</dbReference>
<accession>A0ABS8IDP7</accession>
<dbReference type="SUPFAM" id="SSF50341">
    <property type="entry name" value="CheW-like"/>
    <property type="match status" value="1"/>
</dbReference>
<organism evidence="2 3">
    <name type="scientific">Nostoc favosum CHAB5714</name>
    <dbReference type="NCBI Taxonomy" id="2780399"/>
    <lineage>
        <taxon>Bacteria</taxon>
        <taxon>Bacillati</taxon>
        <taxon>Cyanobacteriota</taxon>
        <taxon>Cyanophyceae</taxon>
        <taxon>Nostocales</taxon>
        <taxon>Nostocaceae</taxon>
        <taxon>Nostoc</taxon>
        <taxon>Nostoc favosum</taxon>
    </lineage>
</organism>
<protein>
    <submittedName>
        <fullName evidence="2">Chemotaxis protein CheW</fullName>
    </submittedName>
</protein>
<dbReference type="InterPro" id="IPR036061">
    <property type="entry name" value="CheW-like_dom_sf"/>
</dbReference>
<dbReference type="PROSITE" id="PS50851">
    <property type="entry name" value="CHEW"/>
    <property type="match status" value="1"/>
</dbReference>
<comment type="caution">
    <text evidence="2">The sequence shown here is derived from an EMBL/GenBank/DDBJ whole genome shotgun (WGS) entry which is preliminary data.</text>
</comment>
<evidence type="ECO:0000259" key="1">
    <source>
        <dbReference type="PROSITE" id="PS50851"/>
    </source>
</evidence>
<feature type="domain" description="CheW-like" evidence="1">
    <location>
        <begin position="12"/>
        <end position="173"/>
    </location>
</feature>
<name>A0ABS8IDP7_9NOSO</name>
<reference evidence="2 3" key="1">
    <citation type="journal article" date="2021" name="Microorganisms">
        <title>Genome Evolution of Filamentous Cyanobacterium Nostoc Species: From Facultative Symbiosis to Free Living.</title>
        <authorList>
            <person name="Huo D."/>
            <person name="Li H."/>
            <person name="Cai F."/>
            <person name="Guo X."/>
            <person name="Qiao Z."/>
            <person name="Wang W."/>
            <person name="Yu G."/>
            <person name="Li R."/>
        </authorList>
    </citation>
    <scope>NUCLEOTIDE SEQUENCE [LARGE SCALE GENOMIC DNA]</scope>
    <source>
        <strain evidence="2 3">CHAB 5714</strain>
    </source>
</reference>
<dbReference type="InterPro" id="IPR039315">
    <property type="entry name" value="CheW"/>
</dbReference>
<dbReference type="RefSeq" id="WP_229487177.1">
    <property type="nucleotide sequence ID" value="NZ_JAIVFQ010000046.1"/>
</dbReference>
<sequence>MTITKCNLLSESMLMLLFYIQNDRYALESKHVVEVVPKVVLKTLHHAPDYIAGIFNYRNSLVPVIDLCRLIQGTPCRPLFSSRIILVNYPHNDNSLTGSRYQTQTQEANASQPSHILGLMAERVTDTFRKQETEFFVPGIKVDTAPYLGEMMNDAQGMIQCLQLDNILPKRERTLLLPQ</sequence>
<dbReference type="PANTHER" id="PTHR22617:SF43">
    <property type="entry name" value="PROTEIN PILI"/>
    <property type="match status" value="1"/>
</dbReference>
<dbReference type="Pfam" id="PF01584">
    <property type="entry name" value="CheW"/>
    <property type="match status" value="1"/>
</dbReference>
<dbReference type="EMBL" id="JAIVFQ010000046">
    <property type="protein sequence ID" value="MCC5602208.1"/>
    <property type="molecule type" value="Genomic_DNA"/>
</dbReference>
<dbReference type="InterPro" id="IPR002545">
    <property type="entry name" value="CheW-lke_dom"/>
</dbReference>
<gene>
    <name evidence="2" type="ORF">LC586_24155</name>
</gene>
<proteinExistence type="predicted"/>
<evidence type="ECO:0000313" key="3">
    <source>
        <dbReference type="Proteomes" id="UP001199525"/>
    </source>
</evidence>
<keyword evidence="3" id="KW-1185">Reference proteome</keyword>
<dbReference type="Gene3D" id="2.30.30.40">
    <property type="entry name" value="SH3 Domains"/>
    <property type="match status" value="1"/>
</dbReference>